<dbReference type="OrthoDB" id="5959103at2"/>
<dbReference type="EMBL" id="SBIP01000004">
    <property type="protein sequence ID" value="RWX75696.1"/>
    <property type="molecule type" value="Genomic_DNA"/>
</dbReference>
<name>A0A3S3S3C4_9HYPH</name>
<feature type="transmembrane region" description="Helical" evidence="1">
    <location>
        <begin position="33"/>
        <end position="51"/>
    </location>
</feature>
<evidence type="ECO:0000313" key="2">
    <source>
        <dbReference type="EMBL" id="RWX75696.1"/>
    </source>
</evidence>
<comment type="caution">
    <text evidence="2">The sequence shown here is derived from an EMBL/GenBank/DDBJ whole genome shotgun (WGS) entry which is preliminary data.</text>
</comment>
<dbReference type="RefSeq" id="WP_128444581.1">
    <property type="nucleotide sequence ID" value="NZ_SBIP01000004.1"/>
</dbReference>
<gene>
    <name evidence="2" type="ORF">EPK99_18575</name>
</gene>
<accession>A0A3S3S3C4</accession>
<evidence type="ECO:0000313" key="3">
    <source>
        <dbReference type="Proteomes" id="UP000287687"/>
    </source>
</evidence>
<keyword evidence="1" id="KW-0812">Transmembrane</keyword>
<sequence length="91" mass="10320">MAEKQKKRKFGLDPETGRLAIAGRQVPMPRSRLGRIGVGSALVVGGILGFLPILGFWMVPLGFLVLSHDVAAVRRWRRRFALWWARRKRPS</sequence>
<evidence type="ECO:0000256" key="1">
    <source>
        <dbReference type="SAM" id="Phobius"/>
    </source>
</evidence>
<keyword evidence="1" id="KW-1133">Transmembrane helix</keyword>
<reference evidence="2 3" key="1">
    <citation type="submission" date="2019-01" db="EMBL/GenBank/DDBJ databases">
        <title>The draft genome of Rhizobium sp. 24NR.</title>
        <authorList>
            <person name="Liu L."/>
            <person name="Liang L."/>
            <person name="Shi S."/>
            <person name="Xu L."/>
            <person name="Wang X."/>
            <person name="Li L."/>
            <person name="Zhang X."/>
        </authorList>
    </citation>
    <scope>NUCLEOTIDE SEQUENCE [LARGE SCALE GENOMIC DNA]</scope>
    <source>
        <strain evidence="2 3">24NR</strain>
    </source>
</reference>
<keyword evidence="1" id="KW-0472">Membrane</keyword>
<protein>
    <submittedName>
        <fullName evidence="2">Uncharacterized protein</fullName>
    </submittedName>
</protein>
<dbReference type="Proteomes" id="UP000287687">
    <property type="component" value="Unassembled WGS sequence"/>
</dbReference>
<dbReference type="AlphaFoldDB" id="A0A3S3S3C4"/>
<organism evidence="2 3">
    <name type="scientific">Neorhizobium lilium</name>
    <dbReference type="NCBI Taxonomy" id="2503024"/>
    <lineage>
        <taxon>Bacteria</taxon>
        <taxon>Pseudomonadati</taxon>
        <taxon>Pseudomonadota</taxon>
        <taxon>Alphaproteobacteria</taxon>
        <taxon>Hyphomicrobiales</taxon>
        <taxon>Rhizobiaceae</taxon>
        <taxon>Rhizobium/Agrobacterium group</taxon>
        <taxon>Neorhizobium</taxon>
    </lineage>
</organism>
<proteinExistence type="predicted"/>
<keyword evidence="3" id="KW-1185">Reference proteome</keyword>